<comment type="caution">
    <text evidence="2">The sequence shown here is derived from an EMBL/GenBank/DDBJ whole genome shotgun (WGS) entry which is preliminary data.</text>
</comment>
<proteinExistence type="predicted"/>
<feature type="region of interest" description="Disordered" evidence="1">
    <location>
        <begin position="1"/>
        <end position="45"/>
    </location>
</feature>
<evidence type="ECO:0000256" key="1">
    <source>
        <dbReference type="SAM" id="MobiDB-lite"/>
    </source>
</evidence>
<evidence type="ECO:0000313" key="2">
    <source>
        <dbReference type="EMBL" id="KAK7477699.1"/>
    </source>
</evidence>
<keyword evidence="3" id="KW-1185">Reference proteome</keyword>
<feature type="compositionally biased region" description="Basic residues" evidence="1">
    <location>
        <begin position="23"/>
        <end position="37"/>
    </location>
</feature>
<dbReference type="Proteomes" id="UP001519460">
    <property type="component" value="Unassembled WGS sequence"/>
</dbReference>
<reference evidence="2 3" key="1">
    <citation type="journal article" date="2023" name="Sci. Data">
        <title>Genome assembly of the Korean intertidal mud-creeper Batillaria attramentaria.</title>
        <authorList>
            <person name="Patra A.K."/>
            <person name="Ho P.T."/>
            <person name="Jun S."/>
            <person name="Lee S.J."/>
            <person name="Kim Y."/>
            <person name="Won Y.J."/>
        </authorList>
    </citation>
    <scope>NUCLEOTIDE SEQUENCE [LARGE SCALE GENOMIC DNA]</scope>
    <source>
        <strain evidence="2">Wonlab-2016</strain>
    </source>
</reference>
<protein>
    <submittedName>
        <fullName evidence="2">Uncharacterized protein</fullName>
    </submittedName>
</protein>
<gene>
    <name evidence="2" type="ORF">BaRGS_00031083</name>
</gene>
<name>A0ABD0JSU5_9CAEN</name>
<evidence type="ECO:0000313" key="3">
    <source>
        <dbReference type="Proteomes" id="UP001519460"/>
    </source>
</evidence>
<accession>A0ABD0JSU5</accession>
<sequence length="85" mass="9564">MKPQTKPVHLAHTPKSSGNFHQSSRHKSARPSPRYRREKTPARENTKMIQVNHHSRMTSFKGFPFARAAHLVTCATAVGAALWFG</sequence>
<dbReference type="AlphaFoldDB" id="A0ABD0JSU5"/>
<organism evidence="2 3">
    <name type="scientific">Batillaria attramentaria</name>
    <dbReference type="NCBI Taxonomy" id="370345"/>
    <lineage>
        <taxon>Eukaryota</taxon>
        <taxon>Metazoa</taxon>
        <taxon>Spiralia</taxon>
        <taxon>Lophotrochozoa</taxon>
        <taxon>Mollusca</taxon>
        <taxon>Gastropoda</taxon>
        <taxon>Caenogastropoda</taxon>
        <taxon>Sorbeoconcha</taxon>
        <taxon>Cerithioidea</taxon>
        <taxon>Batillariidae</taxon>
        <taxon>Batillaria</taxon>
    </lineage>
</organism>
<dbReference type="EMBL" id="JACVVK020000343">
    <property type="protein sequence ID" value="KAK7477699.1"/>
    <property type="molecule type" value="Genomic_DNA"/>
</dbReference>